<comment type="caution">
    <text evidence="2">The sequence shown here is derived from an EMBL/GenBank/DDBJ whole genome shotgun (WGS) entry which is preliminary data.</text>
</comment>
<reference evidence="2 3" key="1">
    <citation type="journal article" date="2012" name="Int. J. Syst. Evol. Microbiol.">
        <title>Flammeovirga pacifica sp. nov., isolated from deep-sea sediment.</title>
        <authorList>
            <person name="Xu H."/>
            <person name="Fu Y."/>
            <person name="Yang N."/>
            <person name="Ding Z."/>
            <person name="Lai Q."/>
            <person name="Zeng R."/>
        </authorList>
    </citation>
    <scope>NUCLEOTIDE SEQUENCE [LARGE SCALE GENOMIC DNA]</scope>
    <source>
        <strain evidence="3">DSM 24597 / LMG 26175 / WPAGA1</strain>
    </source>
</reference>
<dbReference type="GO" id="GO:0015074">
    <property type="term" value="P:DNA integration"/>
    <property type="evidence" value="ECO:0007669"/>
    <property type="project" value="InterPro"/>
</dbReference>
<keyword evidence="3" id="KW-1185">Reference proteome</keyword>
<protein>
    <recommendedName>
        <fullName evidence="1">Integrase SAM-like N-terminal domain-containing protein</fullName>
    </recommendedName>
</protein>
<dbReference type="OrthoDB" id="9801717at2"/>
<proteinExistence type="predicted"/>
<dbReference type="EMBL" id="JRYR02000001">
    <property type="protein sequence ID" value="OHX65419.1"/>
    <property type="molecule type" value="Genomic_DNA"/>
</dbReference>
<name>A0A1S1YWL7_FLAPC</name>
<feature type="domain" description="Integrase SAM-like N-terminal" evidence="1">
    <location>
        <begin position="1"/>
        <end position="65"/>
    </location>
</feature>
<evidence type="ECO:0000259" key="1">
    <source>
        <dbReference type="Pfam" id="PF13495"/>
    </source>
</evidence>
<dbReference type="AlphaFoldDB" id="A0A1S1YWL7"/>
<dbReference type="InterPro" id="IPR004107">
    <property type="entry name" value="Integrase_SAM-like_N"/>
</dbReference>
<organism evidence="2 3">
    <name type="scientific">Flammeovirga pacifica</name>
    <dbReference type="NCBI Taxonomy" id="915059"/>
    <lineage>
        <taxon>Bacteria</taxon>
        <taxon>Pseudomonadati</taxon>
        <taxon>Bacteroidota</taxon>
        <taxon>Cytophagia</taxon>
        <taxon>Cytophagales</taxon>
        <taxon>Flammeovirgaceae</taxon>
        <taxon>Flammeovirga</taxon>
    </lineage>
</organism>
<dbReference type="Pfam" id="PF13495">
    <property type="entry name" value="Phage_int_SAM_4"/>
    <property type="match status" value="1"/>
</dbReference>
<gene>
    <name evidence="2" type="ORF">NH26_03175</name>
</gene>
<dbReference type="STRING" id="915059.NH26_03175"/>
<evidence type="ECO:0000313" key="2">
    <source>
        <dbReference type="EMBL" id="OHX65419.1"/>
    </source>
</evidence>
<dbReference type="Proteomes" id="UP000179797">
    <property type="component" value="Unassembled WGS sequence"/>
</dbReference>
<sequence length="149" mass="17439">MSLSGKSTSTFQNYIRTIASISLYFKKIQLVLSDDQINDYLLLLKEKQNTSYTTFKHYVYALRYIDRDDRAIQLPTLKRNDSIPDIECKTIFKPPKIKEWNWIKISTKKLGYDPKKCPCPGKRTMVIMPRFASQRSPPKKKNLNTTVIN</sequence>
<dbReference type="GO" id="GO:0003677">
    <property type="term" value="F:DNA binding"/>
    <property type="evidence" value="ECO:0007669"/>
    <property type="project" value="InterPro"/>
</dbReference>
<accession>A0A1S1YWL7</accession>
<evidence type="ECO:0000313" key="3">
    <source>
        <dbReference type="Proteomes" id="UP000179797"/>
    </source>
</evidence>